<gene>
    <name evidence="2" type="ORF">SASPL_144218</name>
</gene>
<reference evidence="2" key="1">
    <citation type="submission" date="2018-01" db="EMBL/GenBank/DDBJ databases">
        <authorList>
            <person name="Mao J.F."/>
        </authorList>
    </citation>
    <scope>NUCLEOTIDE SEQUENCE</scope>
    <source>
        <strain evidence="2">Huo1</strain>
        <tissue evidence="2">Leaf</tissue>
    </source>
</reference>
<name>A0A8X8ZAS6_SALSN</name>
<comment type="caution">
    <text evidence="2">The sequence shown here is derived from an EMBL/GenBank/DDBJ whole genome shotgun (WGS) entry which is preliminary data.</text>
</comment>
<keyword evidence="3" id="KW-1185">Reference proteome</keyword>
<dbReference type="PANTHER" id="PTHR46148">
    <property type="entry name" value="CHROMO DOMAIN-CONTAINING PROTEIN"/>
    <property type="match status" value="1"/>
</dbReference>
<dbReference type="Pfam" id="PF24626">
    <property type="entry name" value="SH3_Tf2-1"/>
    <property type="match status" value="1"/>
</dbReference>
<dbReference type="InterPro" id="IPR056924">
    <property type="entry name" value="SH3_Tf2-1"/>
</dbReference>
<protein>
    <recommendedName>
        <fullName evidence="1">Tf2-1-like SH3-like domain-containing protein</fullName>
    </recommendedName>
</protein>
<evidence type="ECO:0000259" key="1">
    <source>
        <dbReference type="Pfam" id="PF24626"/>
    </source>
</evidence>
<dbReference type="EMBL" id="PNBA02000016">
    <property type="protein sequence ID" value="KAG6397757.1"/>
    <property type="molecule type" value="Genomic_DNA"/>
</dbReference>
<dbReference type="PANTHER" id="PTHR46148:SF52">
    <property type="entry name" value="OS04G0603800 PROTEIN"/>
    <property type="match status" value="1"/>
</dbReference>
<feature type="domain" description="Tf2-1-like SH3-like" evidence="1">
    <location>
        <begin position="53"/>
        <end position="117"/>
    </location>
</feature>
<evidence type="ECO:0000313" key="3">
    <source>
        <dbReference type="Proteomes" id="UP000298416"/>
    </source>
</evidence>
<evidence type="ECO:0000313" key="2">
    <source>
        <dbReference type="EMBL" id="KAG6397757.1"/>
    </source>
</evidence>
<sequence>MRSYQGRFRPKPPSIACAPDEALELLRHHLRRAQHRMTVSANKRRRDVEYGVGDLVYLSFRPHRQATLFSARNRKLAPRYFGPFGIEARIGSTAYPLQLPVSSRIHPVFHVSLLKRAIGEEVADPTLPDGVVEHEPPFLPEAVLDRHSVDREGDSVD</sequence>
<reference evidence="2" key="2">
    <citation type="submission" date="2020-08" db="EMBL/GenBank/DDBJ databases">
        <title>Plant Genome Project.</title>
        <authorList>
            <person name="Zhang R.-G."/>
        </authorList>
    </citation>
    <scope>NUCLEOTIDE SEQUENCE</scope>
    <source>
        <strain evidence="2">Huo1</strain>
        <tissue evidence="2">Leaf</tissue>
    </source>
</reference>
<proteinExistence type="predicted"/>
<dbReference type="Proteomes" id="UP000298416">
    <property type="component" value="Unassembled WGS sequence"/>
</dbReference>
<accession>A0A8X8ZAS6</accession>
<dbReference type="AlphaFoldDB" id="A0A8X8ZAS6"/>
<organism evidence="2">
    <name type="scientific">Salvia splendens</name>
    <name type="common">Scarlet sage</name>
    <dbReference type="NCBI Taxonomy" id="180675"/>
    <lineage>
        <taxon>Eukaryota</taxon>
        <taxon>Viridiplantae</taxon>
        <taxon>Streptophyta</taxon>
        <taxon>Embryophyta</taxon>
        <taxon>Tracheophyta</taxon>
        <taxon>Spermatophyta</taxon>
        <taxon>Magnoliopsida</taxon>
        <taxon>eudicotyledons</taxon>
        <taxon>Gunneridae</taxon>
        <taxon>Pentapetalae</taxon>
        <taxon>asterids</taxon>
        <taxon>lamiids</taxon>
        <taxon>Lamiales</taxon>
        <taxon>Lamiaceae</taxon>
        <taxon>Nepetoideae</taxon>
        <taxon>Mentheae</taxon>
        <taxon>Salviinae</taxon>
        <taxon>Salvia</taxon>
        <taxon>Salvia subgen. Calosphace</taxon>
        <taxon>core Calosphace</taxon>
    </lineage>
</organism>